<reference evidence="2" key="1">
    <citation type="submission" date="2014-09" db="EMBL/GenBank/DDBJ databases">
        <authorList>
            <person name="Magalhaes I.L.F."/>
            <person name="Oliveira U."/>
            <person name="Santos F.R."/>
            <person name="Vidigal T.H.D.A."/>
            <person name="Brescovit A.D."/>
            <person name="Santos A.J."/>
        </authorList>
    </citation>
    <scope>NUCLEOTIDE SEQUENCE</scope>
    <source>
        <tissue evidence="2">Shoot tissue taken approximately 20 cm above the soil surface</tissue>
    </source>
</reference>
<dbReference type="EMBL" id="GBRH01269925">
    <property type="protein sequence ID" value="JAD27970.1"/>
    <property type="molecule type" value="Transcribed_RNA"/>
</dbReference>
<name>A0A0A8YTR8_ARUDO</name>
<accession>A0A0A8YTR8</accession>
<feature type="compositionally biased region" description="Basic and acidic residues" evidence="1">
    <location>
        <begin position="54"/>
        <end position="70"/>
    </location>
</feature>
<feature type="region of interest" description="Disordered" evidence="1">
    <location>
        <begin position="38"/>
        <end position="72"/>
    </location>
</feature>
<evidence type="ECO:0000256" key="1">
    <source>
        <dbReference type="SAM" id="MobiDB-lite"/>
    </source>
</evidence>
<dbReference type="AlphaFoldDB" id="A0A0A8YTR8"/>
<proteinExistence type="predicted"/>
<reference evidence="2" key="2">
    <citation type="journal article" date="2015" name="Data Brief">
        <title>Shoot transcriptome of the giant reed, Arundo donax.</title>
        <authorList>
            <person name="Barrero R.A."/>
            <person name="Guerrero F.D."/>
            <person name="Moolhuijzen P."/>
            <person name="Goolsby J.A."/>
            <person name="Tidwell J."/>
            <person name="Bellgard S.E."/>
            <person name="Bellgard M.I."/>
        </authorList>
    </citation>
    <scope>NUCLEOTIDE SEQUENCE</scope>
    <source>
        <tissue evidence="2">Shoot tissue taken approximately 20 cm above the soil surface</tissue>
    </source>
</reference>
<evidence type="ECO:0000313" key="2">
    <source>
        <dbReference type="EMBL" id="JAD27970.1"/>
    </source>
</evidence>
<sequence>MADARFLLLLVARKTEQQIELLQSNSSHHLFVLLRSNQPRTGRGLPRSSTQGHSELHGELSWRGHGEPSRWSRRAGAMRVRSAVGHHNGPPFCLPGAPTRTCSSQPPLRSSEADCYRAPPRGDLARGGGLRVCDLL</sequence>
<protein>
    <submittedName>
        <fullName evidence="2">Uncharacterized protein</fullName>
    </submittedName>
</protein>
<organism evidence="2">
    <name type="scientific">Arundo donax</name>
    <name type="common">Giant reed</name>
    <name type="synonym">Donax arundinaceus</name>
    <dbReference type="NCBI Taxonomy" id="35708"/>
    <lineage>
        <taxon>Eukaryota</taxon>
        <taxon>Viridiplantae</taxon>
        <taxon>Streptophyta</taxon>
        <taxon>Embryophyta</taxon>
        <taxon>Tracheophyta</taxon>
        <taxon>Spermatophyta</taxon>
        <taxon>Magnoliopsida</taxon>
        <taxon>Liliopsida</taxon>
        <taxon>Poales</taxon>
        <taxon>Poaceae</taxon>
        <taxon>PACMAD clade</taxon>
        <taxon>Arundinoideae</taxon>
        <taxon>Arundineae</taxon>
        <taxon>Arundo</taxon>
    </lineage>
</organism>